<dbReference type="PROSITE" id="PS51379">
    <property type="entry name" value="4FE4S_FER_2"/>
    <property type="match status" value="1"/>
</dbReference>
<feature type="domain" description="4Fe-4S ferredoxin-type" evidence="1">
    <location>
        <begin position="14"/>
        <end position="43"/>
    </location>
</feature>
<dbReference type="Gene3D" id="3.30.70.20">
    <property type="match status" value="1"/>
</dbReference>
<dbReference type="InterPro" id="IPR017900">
    <property type="entry name" value="4Fe4S_Fe_S_CS"/>
</dbReference>
<comment type="caution">
    <text evidence="2">The sequence shown here is derived from an EMBL/GenBank/DDBJ whole genome shotgun (WGS) entry which is preliminary data.</text>
</comment>
<proteinExistence type="predicted"/>
<dbReference type="AlphaFoldDB" id="X1E5B7"/>
<organism evidence="2">
    <name type="scientific">marine sediment metagenome</name>
    <dbReference type="NCBI Taxonomy" id="412755"/>
    <lineage>
        <taxon>unclassified sequences</taxon>
        <taxon>metagenomes</taxon>
        <taxon>ecological metagenomes</taxon>
    </lineage>
</organism>
<gene>
    <name evidence="2" type="ORF">S01H4_54333</name>
</gene>
<reference evidence="2" key="1">
    <citation type="journal article" date="2014" name="Front. Microbiol.">
        <title>High frequency of phylogenetically diverse reductive dehalogenase-homologous genes in deep subseafloor sedimentary metagenomes.</title>
        <authorList>
            <person name="Kawai M."/>
            <person name="Futagami T."/>
            <person name="Toyoda A."/>
            <person name="Takaki Y."/>
            <person name="Nishi S."/>
            <person name="Hori S."/>
            <person name="Arai W."/>
            <person name="Tsubouchi T."/>
            <person name="Morono Y."/>
            <person name="Uchiyama I."/>
            <person name="Ito T."/>
            <person name="Fujiyama A."/>
            <person name="Inagaki F."/>
            <person name="Takami H."/>
        </authorList>
    </citation>
    <scope>NUCLEOTIDE SEQUENCE</scope>
    <source>
        <strain evidence="2">Expedition CK06-06</strain>
    </source>
</reference>
<dbReference type="InterPro" id="IPR017896">
    <property type="entry name" value="4Fe4S_Fe-S-bd"/>
</dbReference>
<dbReference type="PROSITE" id="PS00198">
    <property type="entry name" value="4FE4S_FER_1"/>
    <property type="match status" value="1"/>
</dbReference>
<evidence type="ECO:0000259" key="1">
    <source>
        <dbReference type="PROSITE" id="PS51379"/>
    </source>
</evidence>
<accession>X1E5B7</accession>
<evidence type="ECO:0000313" key="2">
    <source>
        <dbReference type="EMBL" id="GAH12379.1"/>
    </source>
</evidence>
<sequence>MQFEKIQKGWKELEEEIIKTGKCVYCGACSTFCENINFDFEREIPIEDGSCKDVNTCRDGFGVCYNLCPKTNIEQYSVCKMDKWTFGKQHDKILGHYKKTLVYNCPILPYPQPPQNRETRVPKSIPEKELSKYGCSGFSLGYLTSSDIYFVTSSIAFKISSG</sequence>
<dbReference type="EMBL" id="BART01031254">
    <property type="protein sequence ID" value="GAH12379.1"/>
    <property type="molecule type" value="Genomic_DNA"/>
</dbReference>
<name>X1E5B7_9ZZZZ</name>
<protein>
    <recommendedName>
        <fullName evidence="1">4Fe-4S ferredoxin-type domain-containing protein</fullName>
    </recommendedName>
</protein>